<reference evidence="3" key="1">
    <citation type="journal article" date="2012" name="MBio">
        <title>Comparative genome analysis of Trichophyton rubrum and related dermatophytes reveals candidate genes involved in infection.</title>
        <authorList>
            <person name="Martinez D.A."/>
            <person name="Oliver B.G."/>
            <person name="Graeser Y."/>
            <person name="Goldberg J.M."/>
            <person name="Li W."/>
            <person name="Martinez-Rossi N.M."/>
            <person name="Monod M."/>
            <person name="Shelest E."/>
            <person name="Barton R.C."/>
            <person name="Birch E."/>
            <person name="Brakhage A.A."/>
            <person name="Chen Z."/>
            <person name="Gurr S.J."/>
            <person name="Heiman D."/>
            <person name="Heitman J."/>
            <person name="Kosti I."/>
            <person name="Rossi A."/>
            <person name="Saif S."/>
            <person name="Samalova M."/>
            <person name="Saunders C.W."/>
            <person name="Shea T."/>
            <person name="Summerbell R.C."/>
            <person name="Xu J."/>
            <person name="Young S."/>
            <person name="Zeng Q."/>
            <person name="Birren B.W."/>
            <person name="Cuomo C.A."/>
            <person name="White T.C."/>
        </authorList>
    </citation>
    <scope>NUCLEOTIDE SEQUENCE [LARGE SCALE GENOMIC DNA]</scope>
    <source>
        <strain evidence="3">ATCC MYA-4604 / CBS 118893</strain>
    </source>
</reference>
<dbReference type="EMBL" id="DS989825">
    <property type="protein sequence ID" value="EFR01872.1"/>
    <property type="molecule type" value="Genomic_DNA"/>
</dbReference>
<dbReference type="InParanoid" id="E4UXC4"/>
<keyword evidence="3" id="KW-1185">Reference proteome</keyword>
<organism evidence="3">
    <name type="scientific">Arthroderma gypseum (strain ATCC MYA-4604 / CBS 118893)</name>
    <name type="common">Microsporum gypseum</name>
    <dbReference type="NCBI Taxonomy" id="535722"/>
    <lineage>
        <taxon>Eukaryota</taxon>
        <taxon>Fungi</taxon>
        <taxon>Dikarya</taxon>
        <taxon>Ascomycota</taxon>
        <taxon>Pezizomycotina</taxon>
        <taxon>Eurotiomycetes</taxon>
        <taxon>Eurotiomycetidae</taxon>
        <taxon>Onygenales</taxon>
        <taxon>Arthrodermataceae</taxon>
        <taxon>Nannizzia</taxon>
    </lineage>
</organism>
<accession>E4UXC4</accession>
<evidence type="ECO:0000313" key="2">
    <source>
        <dbReference type="EMBL" id="EFR01872.1"/>
    </source>
</evidence>
<gene>
    <name evidence="2" type="ORF">MGYG_04870</name>
</gene>
<dbReference type="GeneID" id="10027552"/>
<dbReference type="HOGENOM" id="CLU_581335_0_0_1"/>
<dbReference type="eggNOG" id="ENOG502SJ9Q">
    <property type="taxonomic scope" value="Eukaryota"/>
</dbReference>
<dbReference type="OMA" id="TNWFEVW"/>
<dbReference type="OrthoDB" id="3029470at2759"/>
<dbReference type="STRING" id="535722.E4UXC4"/>
<feature type="compositionally biased region" description="Acidic residues" evidence="1">
    <location>
        <begin position="9"/>
        <end position="35"/>
    </location>
</feature>
<dbReference type="VEuPathDB" id="FungiDB:MGYG_04870"/>
<dbReference type="Proteomes" id="UP000002669">
    <property type="component" value="Unassembled WGS sequence"/>
</dbReference>
<protein>
    <submittedName>
        <fullName evidence="2">Uncharacterized protein</fullName>
    </submittedName>
</protein>
<name>E4UXC4_ARTGP</name>
<sequence length="470" mass="53729">MTDSTQQDSEQEEKNEGEEEEMRDEEAQEEEEAEFDPSICANLYNRLIRTGFHGSNREQKGDYFRTNWFEVWQADPKVSKCRERFQQPMVEFLEQIEIVIESNGSAPIEDILTYHLQSIPSPTAVDDDYGLGGPQNDGIDCICLFRGNFGAISHRLGVIMDLADLSVRYLPSFFDYQRPADDYGGWYTLQDFLTKLNSIVEVGKYVPVPCDQKVQSGQQPSIAGWKAIPWTDSILDETLNAWEDLIDTIATRLPDQNSQQDYTQHQTEPLASEDNIPPSICGFTRAFLLRASKPPFKYIAPGLLVYNYNTPPIPRKRDRDGYILYNTQYKELYGEVYHDPIILFPMEESATEELAGLWILPEEDWADTIRLVLPYELKIFPSGAYKPLSGQPTRTALFQGPLCPFFGDHRTSLETLLTFWRSLVEEGVWTVGADGIEGGKEFYQQAEYAENRDWFDVGDCVDFPLPAEIS</sequence>
<evidence type="ECO:0000256" key="1">
    <source>
        <dbReference type="SAM" id="MobiDB-lite"/>
    </source>
</evidence>
<dbReference type="AlphaFoldDB" id="E4UXC4"/>
<dbReference type="RefSeq" id="XP_003172283.1">
    <property type="nucleotide sequence ID" value="XM_003172235.1"/>
</dbReference>
<proteinExistence type="predicted"/>
<feature type="region of interest" description="Disordered" evidence="1">
    <location>
        <begin position="1"/>
        <end position="36"/>
    </location>
</feature>
<evidence type="ECO:0000313" key="3">
    <source>
        <dbReference type="Proteomes" id="UP000002669"/>
    </source>
</evidence>